<feature type="compositionally biased region" description="Basic and acidic residues" evidence="4">
    <location>
        <begin position="258"/>
        <end position="273"/>
    </location>
</feature>
<dbReference type="PANTHER" id="PTHR30136:SF24">
    <property type="entry name" value="HTH-TYPE TRANSCRIPTIONAL REPRESSOR ALLR"/>
    <property type="match status" value="1"/>
</dbReference>
<protein>
    <submittedName>
        <fullName evidence="7">IclR family transcriptional regulator</fullName>
    </submittedName>
</protein>
<accession>A0ABW4L4I0</accession>
<sequence>MAEHTDHGHDGPDGPPKRTAAARVLSLLGAFSRGGGALTLSEISRYADLSLTTTHRLAKEVLEWGGLELDEKGRYRLSRKILDLASASTEALRMRETALPHLIDLHHRTGLTVILSVRDGMEVVYLDALRSHPNYTGANRIGGRLPLHITATGLVLLAYAEQVVIEDYLGTPLKPYTPHTITEPGDLLARLRSVRKDGYALAVKTMTMRAGSVAAPVIGADGTAETAVGMVYRVDQQHPDRLIDHVRLTASRISRSLREKDPVPDPRTIDFNRRQAGLA</sequence>
<dbReference type="Pfam" id="PF09339">
    <property type="entry name" value="HTH_IclR"/>
    <property type="match status" value="1"/>
</dbReference>
<dbReference type="EMBL" id="JBHUEE010000002">
    <property type="protein sequence ID" value="MFD1717297.1"/>
    <property type="molecule type" value="Genomic_DNA"/>
</dbReference>
<dbReference type="InterPro" id="IPR005471">
    <property type="entry name" value="Tscrpt_reg_IclR_N"/>
</dbReference>
<dbReference type="PANTHER" id="PTHR30136">
    <property type="entry name" value="HELIX-TURN-HELIX TRANSCRIPTIONAL REGULATOR, ICLR FAMILY"/>
    <property type="match status" value="1"/>
</dbReference>
<dbReference type="InterPro" id="IPR029016">
    <property type="entry name" value="GAF-like_dom_sf"/>
</dbReference>
<evidence type="ECO:0000313" key="8">
    <source>
        <dbReference type="Proteomes" id="UP001597277"/>
    </source>
</evidence>
<dbReference type="InterPro" id="IPR036388">
    <property type="entry name" value="WH-like_DNA-bd_sf"/>
</dbReference>
<keyword evidence="8" id="KW-1185">Reference proteome</keyword>
<organism evidence="7 8">
    <name type="scientific">Georgenia deserti</name>
    <dbReference type="NCBI Taxonomy" id="2093781"/>
    <lineage>
        <taxon>Bacteria</taxon>
        <taxon>Bacillati</taxon>
        <taxon>Actinomycetota</taxon>
        <taxon>Actinomycetes</taxon>
        <taxon>Micrococcales</taxon>
        <taxon>Bogoriellaceae</taxon>
        <taxon>Georgenia</taxon>
    </lineage>
</organism>
<proteinExistence type="predicted"/>
<dbReference type="Gene3D" id="3.30.450.40">
    <property type="match status" value="1"/>
</dbReference>
<dbReference type="RefSeq" id="WP_388003250.1">
    <property type="nucleotide sequence ID" value="NZ_JBHUEE010000002.1"/>
</dbReference>
<evidence type="ECO:0000259" key="6">
    <source>
        <dbReference type="PROSITE" id="PS51078"/>
    </source>
</evidence>
<evidence type="ECO:0000256" key="1">
    <source>
        <dbReference type="ARBA" id="ARBA00023015"/>
    </source>
</evidence>
<keyword evidence="2" id="KW-0238">DNA-binding</keyword>
<evidence type="ECO:0000256" key="3">
    <source>
        <dbReference type="ARBA" id="ARBA00023163"/>
    </source>
</evidence>
<dbReference type="Pfam" id="PF01614">
    <property type="entry name" value="IclR_C"/>
    <property type="match status" value="1"/>
</dbReference>
<dbReference type="Proteomes" id="UP001597277">
    <property type="component" value="Unassembled WGS sequence"/>
</dbReference>
<keyword evidence="3" id="KW-0804">Transcription</keyword>
<dbReference type="PROSITE" id="PS51078">
    <property type="entry name" value="ICLR_ED"/>
    <property type="match status" value="1"/>
</dbReference>
<evidence type="ECO:0000313" key="7">
    <source>
        <dbReference type="EMBL" id="MFD1717297.1"/>
    </source>
</evidence>
<feature type="domain" description="HTH iclR-type" evidence="5">
    <location>
        <begin position="18"/>
        <end position="79"/>
    </location>
</feature>
<evidence type="ECO:0000256" key="2">
    <source>
        <dbReference type="ARBA" id="ARBA00023125"/>
    </source>
</evidence>
<gene>
    <name evidence="7" type="ORF">ACFSE6_05600</name>
</gene>
<evidence type="ECO:0000256" key="4">
    <source>
        <dbReference type="SAM" id="MobiDB-lite"/>
    </source>
</evidence>
<comment type="caution">
    <text evidence="7">The sequence shown here is derived from an EMBL/GenBank/DDBJ whole genome shotgun (WGS) entry which is preliminary data.</text>
</comment>
<dbReference type="PROSITE" id="PS51077">
    <property type="entry name" value="HTH_ICLR"/>
    <property type="match status" value="1"/>
</dbReference>
<reference evidence="8" key="1">
    <citation type="journal article" date="2019" name="Int. J. Syst. Evol. Microbiol.">
        <title>The Global Catalogue of Microorganisms (GCM) 10K type strain sequencing project: providing services to taxonomists for standard genome sequencing and annotation.</title>
        <authorList>
            <consortium name="The Broad Institute Genomics Platform"/>
            <consortium name="The Broad Institute Genome Sequencing Center for Infectious Disease"/>
            <person name="Wu L."/>
            <person name="Ma J."/>
        </authorList>
    </citation>
    <scope>NUCLEOTIDE SEQUENCE [LARGE SCALE GENOMIC DNA]</scope>
    <source>
        <strain evidence="8">JCM 17130</strain>
    </source>
</reference>
<dbReference type="InterPro" id="IPR014757">
    <property type="entry name" value="Tscrpt_reg_IclR_C"/>
</dbReference>
<keyword evidence="1" id="KW-0805">Transcription regulation</keyword>
<dbReference type="InterPro" id="IPR036390">
    <property type="entry name" value="WH_DNA-bd_sf"/>
</dbReference>
<name>A0ABW4L4I0_9MICO</name>
<dbReference type="SUPFAM" id="SSF46785">
    <property type="entry name" value="Winged helix' DNA-binding domain"/>
    <property type="match status" value="1"/>
</dbReference>
<dbReference type="SMART" id="SM00346">
    <property type="entry name" value="HTH_ICLR"/>
    <property type="match status" value="1"/>
</dbReference>
<dbReference type="Gene3D" id="1.10.10.10">
    <property type="entry name" value="Winged helix-like DNA-binding domain superfamily/Winged helix DNA-binding domain"/>
    <property type="match status" value="1"/>
</dbReference>
<dbReference type="InterPro" id="IPR050707">
    <property type="entry name" value="HTH_MetabolicPath_Reg"/>
</dbReference>
<feature type="region of interest" description="Disordered" evidence="4">
    <location>
        <begin position="258"/>
        <end position="279"/>
    </location>
</feature>
<dbReference type="SUPFAM" id="SSF55781">
    <property type="entry name" value="GAF domain-like"/>
    <property type="match status" value="1"/>
</dbReference>
<feature type="domain" description="IclR-ED" evidence="6">
    <location>
        <begin position="80"/>
        <end position="259"/>
    </location>
</feature>
<evidence type="ECO:0000259" key="5">
    <source>
        <dbReference type="PROSITE" id="PS51077"/>
    </source>
</evidence>